<name>A0A0H3GVU5_KLEPH</name>
<dbReference type="KEGG" id="kpm:KPHS_p101210"/>
<reference evidence="3" key="1">
    <citation type="journal article" date="2012" name="J. Bacteriol.">
        <title>Complete genome sequence of Klebsiella pneumoniae subsp. pneumoniae HS11286, a multidrug-resistant strain isolated from human sputum.</title>
        <authorList>
            <person name="Liu P."/>
            <person name="Li P."/>
            <person name="Jiang X."/>
            <person name="Bi D."/>
            <person name="Xie Y."/>
            <person name="Tai C."/>
            <person name="Deng Z."/>
            <person name="Rajakumar K."/>
            <person name="Ou H.Y."/>
        </authorList>
    </citation>
    <scope>NUCLEOTIDE SEQUENCE [LARGE SCALE GENOMIC DNA]</scope>
    <source>
        <strain evidence="3">HS11286</strain>
        <plasmid evidence="3">pKPHS1</plasmid>
    </source>
</reference>
<proteinExistence type="predicted"/>
<dbReference type="AlphaFoldDB" id="A0A0H3GVU5"/>
<evidence type="ECO:0000313" key="3">
    <source>
        <dbReference type="Proteomes" id="UP000007841"/>
    </source>
</evidence>
<keyword evidence="2" id="KW-0614">Plasmid</keyword>
<gene>
    <name evidence="2" type="ordered locus">KPHS_p101210</name>
</gene>
<protein>
    <submittedName>
        <fullName evidence="2">Uncharacterized protein</fullName>
    </submittedName>
</protein>
<geneLocation type="plasmid" evidence="2 3">
    <name>pKPHS1</name>
</geneLocation>
<dbReference type="Proteomes" id="UP000007841">
    <property type="component" value="Plasmid pKPHS1"/>
</dbReference>
<dbReference type="HOGENOM" id="CLU_1037392_0_0_6"/>
<dbReference type="EMBL" id="CP003223">
    <property type="protein sequence ID" value="AEW92029.1"/>
    <property type="molecule type" value="Genomic_DNA"/>
</dbReference>
<dbReference type="GeneID" id="11818017"/>
<feature type="compositionally biased region" description="Basic and acidic residues" evidence="1">
    <location>
        <begin position="111"/>
        <end position="123"/>
    </location>
</feature>
<dbReference type="RefSeq" id="WP_014342173.1">
    <property type="nucleotide sequence ID" value="NC_016838.1"/>
</dbReference>
<feature type="compositionally biased region" description="Basic and acidic residues" evidence="1">
    <location>
        <begin position="131"/>
        <end position="142"/>
    </location>
</feature>
<keyword evidence="3" id="KW-1185">Reference proteome</keyword>
<feature type="compositionally biased region" description="Polar residues" evidence="1">
    <location>
        <begin position="97"/>
        <end position="110"/>
    </location>
</feature>
<evidence type="ECO:0000313" key="2">
    <source>
        <dbReference type="EMBL" id="AEW92029.1"/>
    </source>
</evidence>
<accession>A0A0H3GVU5</accession>
<feature type="region of interest" description="Disordered" evidence="1">
    <location>
        <begin position="97"/>
        <end position="148"/>
    </location>
</feature>
<organism evidence="2 3">
    <name type="scientific">Klebsiella pneumoniae subsp. pneumoniae (strain HS11286)</name>
    <dbReference type="NCBI Taxonomy" id="1125630"/>
    <lineage>
        <taxon>Bacteria</taxon>
        <taxon>Pseudomonadati</taxon>
        <taxon>Pseudomonadota</taxon>
        <taxon>Gammaproteobacteria</taxon>
        <taxon>Enterobacterales</taxon>
        <taxon>Enterobacteriaceae</taxon>
        <taxon>Klebsiella/Raoultella group</taxon>
        <taxon>Klebsiella</taxon>
        <taxon>Klebsiella pneumoniae complex</taxon>
    </lineage>
</organism>
<sequence>MSNLNNTVKKDDLDELTAMLQLLDEPEKLASEAVVGDEIDDLLADLNDETIVQVPAVAETVMEAKDGGDLTCVFEELENEHESLKVVDVEIPQVESISTLPEIDSTQGDKPQTDEKKEKHAKESSVAAQPKESKAAKKERAAPKPRFSLNDKGDDFYAAAGLKREVFIEALNSAPVKAKDKISNLLNWFNGGPDISIYTVIALRHLIDTKEASSNSIKLALMSYPEKPYPLSTASTQAGQMMAVFPVTGIATRDGGRLLLNEESPIVRKFIAEYSIG</sequence>
<dbReference type="PATRIC" id="fig|1125630.4.peg.5298"/>
<evidence type="ECO:0000256" key="1">
    <source>
        <dbReference type="SAM" id="MobiDB-lite"/>
    </source>
</evidence>
<dbReference type="RefSeq" id="YP_005220928.1">
    <property type="nucleotide sequence ID" value="NC_016838.1"/>
</dbReference>